<sequence>MIGEKIRERRQQLGLSLKELAEKTDLTSGFLSQIERDLSEPSISSLRKIAEVLGVAVFYFLIDNKVKNPVVRHNERKKIRFSESHMTYELLCPDMDRQLEMFMAKLEPGAMTCSEPLTHPGEEVTYVLKGKMWIKIGTDEYTLEEGDTIYYFGTTPHQIINTGSEELIFISTITPPQF</sequence>
<gene>
    <name evidence="3" type="ORF">CBEIBR21_12855</name>
</gene>
<dbReference type="EMBL" id="MWMH01000004">
    <property type="protein sequence ID" value="OOP72707.1"/>
    <property type="molecule type" value="Genomic_DNA"/>
</dbReference>
<dbReference type="PANTHER" id="PTHR46797:SF19">
    <property type="entry name" value="BLL2473 PROTEIN"/>
    <property type="match status" value="1"/>
</dbReference>
<dbReference type="InterPro" id="IPR014710">
    <property type="entry name" value="RmlC-like_jellyroll"/>
</dbReference>
<dbReference type="SUPFAM" id="SSF47413">
    <property type="entry name" value="lambda repressor-like DNA-binding domains"/>
    <property type="match status" value="1"/>
</dbReference>
<dbReference type="RefSeq" id="WP_039768184.1">
    <property type="nucleotide sequence ID" value="NZ_CP144906.1"/>
</dbReference>
<dbReference type="InterPro" id="IPR011051">
    <property type="entry name" value="RmlC_Cupin_sf"/>
</dbReference>
<dbReference type="GO" id="GO:0003700">
    <property type="term" value="F:DNA-binding transcription factor activity"/>
    <property type="evidence" value="ECO:0007669"/>
    <property type="project" value="TreeGrafter"/>
</dbReference>
<evidence type="ECO:0000259" key="2">
    <source>
        <dbReference type="PROSITE" id="PS50943"/>
    </source>
</evidence>
<dbReference type="InterPro" id="IPR001387">
    <property type="entry name" value="Cro/C1-type_HTH"/>
</dbReference>
<evidence type="ECO:0000256" key="1">
    <source>
        <dbReference type="ARBA" id="ARBA00023125"/>
    </source>
</evidence>
<feature type="domain" description="HTH cro/C1-type" evidence="2">
    <location>
        <begin position="6"/>
        <end position="60"/>
    </location>
</feature>
<dbReference type="CDD" id="cd02209">
    <property type="entry name" value="cupin_XRE_C"/>
    <property type="match status" value="1"/>
</dbReference>
<evidence type="ECO:0000313" key="4">
    <source>
        <dbReference type="Proteomes" id="UP000190959"/>
    </source>
</evidence>
<dbReference type="Gene3D" id="2.60.120.10">
    <property type="entry name" value="Jelly Rolls"/>
    <property type="match status" value="1"/>
</dbReference>
<dbReference type="PROSITE" id="PS50943">
    <property type="entry name" value="HTH_CROC1"/>
    <property type="match status" value="1"/>
</dbReference>
<dbReference type="InterPro" id="IPR010982">
    <property type="entry name" value="Lambda_DNA-bd_dom_sf"/>
</dbReference>
<dbReference type="CDD" id="cd00093">
    <property type="entry name" value="HTH_XRE"/>
    <property type="match status" value="1"/>
</dbReference>
<dbReference type="SMART" id="SM00530">
    <property type="entry name" value="HTH_XRE"/>
    <property type="match status" value="1"/>
</dbReference>
<dbReference type="Pfam" id="PF07883">
    <property type="entry name" value="Cupin_2"/>
    <property type="match status" value="1"/>
</dbReference>
<protein>
    <submittedName>
        <fullName evidence="3">MerR family transcriptional regulator</fullName>
    </submittedName>
</protein>
<dbReference type="InterPro" id="IPR013096">
    <property type="entry name" value="Cupin_2"/>
</dbReference>
<dbReference type="Gene3D" id="1.10.260.40">
    <property type="entry name" value="lambda repressor-like DNA-binding domains"/>
    <property type="match status" value="1"/>
</dbReference>
<dbReference type="AlphaFoldDB" id="A0A1S9N593"/>
<name>A0A1S9N593_CLOBE</name>
<evidence type="ECO:0000313" key="3">
    <source>
        <dbReference type="EMBL" id="OOP72707.1"/>
    </source>
</evidence>
<comment type="caution">
    <text evidence="3">The sequence shown here is derived from an EMBL/GenBank/DDBJ whole genome shotgun (WGS) entry which is preliminary data.</text>
</comment>
<dbReference type="GO" id="GO:0003677">
    <property type="term" value="F:DNA binding"/>
    <property type="evidence" value="ECO:0007669"/>
    <property type="project" value="UniProtKB-KW"/>
</dbReference>
<dbReference type="Proteomes" id="UP000190959">
    <property type="component" value="Unassembled WGS sequence"/>
</dbReference>
<proteinExistence type="predicted"/>
<reference evidence="3 4" key="1">
    <citation type="submission" date="2017-02" db="EMBL/GenBank/DDBJ databases">
        <title>Genome sequence of Clostridium beijerinckii Br21.</title>
        <authorList>
            <person name="Fonseca B.C."/>
            <person name="Guazzaroni M.E."/>
            <person name="Riano-Pachon D.M."/>
            <person name="Reginatto V."/>
        </authorList>
    </citation>
    <scope>NUCLEOTIDE SEQUENCE [LARGE SCALE GENOMIC DNA]</scope>
    <source>
        <strain evidence="3 4">Br21</strain>
    </source>
</reference>
<dbReference type="Pfam" id="PF01381">
    <property type="entry name" value="HTH_3"/>
    <property type="match status" value="1"/>
</dbReference>
<dbReference type="SUPFAM" id="SSF51182">
    <property type="entry name" value="RmlC-like cupins"/>
    <property type="match status" value="1"/>
</dbReference>
<dbReference type="GO" id="GO:0005829">
    <property type="term" value="C:cytosol"/>
    <property type="evidence" value="ECO:0007669"/>
    <property type="project" value="TreeGrafter"/>
</dbReference>
<accession>A0A1S9N593</accession>
<dbReference type="InterPro" id="IPR050807">
    <property type="entry name" value="TransReg_Diox_bact_type"/>
</dbReference>
<keyword evidence="1" id="KW-0238">DNA-binding</keyword>
<organism evidence="3 4">
    <name type="scientific">Clostridium beijerinckii</name>
    <name type="common">Clostridium MP</name>
    <dbReference type="NCBI Taxonomy" id="1520"/>
    <lineage>
        <taxon>Bacteria</taxon>
        <taxon>Bacillati</taxon>
        <taxon>Bacillota</taxon>
        <taxon>Clostridia</taxon>
        <taxon>Eubacteriales</taxon>
        <taxon>Clostridiaceae</taxon>
        <taxon>Clostridium</taxon>
    </lineage>
</organism>
<dbReference type="PANTHER" id="PTHR46797">
    <property type="entry name" value="HTH-TYPE TRANSCRIPTIONAL REGULATOR"/>
    <property type="match status" value="1"/>
</dbReference>